<proteinExistence type="predicted"/>
<feature type="compositionally biased region" description="Pro residues" evidence="1">
    <location>
        <begin position="158"/>
        <end position="173"/>
    </location>
</feature>
<gene>
    <name evidence="2" type="ORF">MP11Mi_09300</name>
</gene>
<evidence type="ECO:0000256" key="1">
    <source>
        <dbReference type="SAM" id="MobiDB-lite"/>
    </source>
</evidence>
<feature type="region of interest" description="Disordered" evidence="1">
    <location>
        <begin position="136"/>
        <end position="194"/>
    </location>
</feature>
<dbReference type="AlphaFoldDB" id="A0AA97CSY2"/>
<protein>
    <submittedName>
        <fullName evidence="2">Uncharacterized protein</fullName>
    </submittedName>
</protein>
<accession>A0AA97CSY2</accession>
<sequence length="194" mass="19728">MTVLLLILLVIVLLVVLGVGVFAFALARSSKSAGASGASIAGVGVVVPGSWAGSHDPEARLHRRVRDAVTALDATIGTSGIAQIDERARLMVSAQELDQRLVTIWALPAAAKPQPLAEVERGVAALESGAASVALSSSDGAAGRAQEAADSIGGYAPVSPPPVSTPPAPPVPDITPQQPAERRDRRDPPSSLAE</sequence>
<dbReference type="RefSeq" id="WP_420041128.1">
    <property type="nucleotide sequence ID" value="NZ_CP128986.1"/>
</dbReference>
<name>A0AA97CSY2_9ACTN</name>
<organism evidence="2">
    <name type="scientific">Gordonia sp. MP11Mi</name>
    <dbReference type="NCBI Taxonomy" id="3022769"/>
    <lineage>
        <taxon>Bacteria</taxon>
        <taxon>Bacillati</taxon>
        <taxon>Actinomycetota</taxon>
        <taxon>Actinomycetes</taxon>
        <taxon>Mycobacteriales</taxon>
        <taxon>Gordoniaceae</taxon>
        <taxon>Gordonia</taxon>
    </lineage>
</organism>
<dbReference type="EMBL" id="CP128986">
    <property type="protein sequence ID" value="WOC11850.1"/>
    <property type="molecule type" value="Genomic_DNA"/>
</dbReference>
<reference evidence="2" key="1">
    <citation type="submission" date="2023-06" db="EMBL/GenBank/DDBJ databases">
        <title>Gordonia sp. nov. and Pseudochrobactrum sp. nov., two species isolated from the burying beetle Nicrophorus vespilloides.</title>
        <authorList>
            <person name="Poehlein A."/>
            <person name="Guzman J."/>
            <person name="Daniel R."/>
            <person name="Vilcinskas A."/>
        </authorList>
    </citation>
    <scope>NUCLEOTIDE SEQUENCE</scope>
    <source>
        <strain evidence="2">MP11Mi</strain>
    </source>
</reference>
<evidence type="ECO:0000313" key="2">
    <source>
        <dbReference type="EMBL" id="WOC11850.1"/>
    </source>
</evidence>